<feature type="domain" description="DUF6377" evidence="2">
    <location>
        <begin position="241"/>
        <end position="461"/>
    </location>
</feature>
<dbReference type="STRING" id="1796646.A4V02_01725"/>
<name>A0A1B1S703_9BACT</name>
<dbReference type="RefSeq" id="WP_068959970.1">
    <property type="nucleotide sequence ID" value="NZ_CAJTAP010000025.1"/>
</dbReference>
<dbReference type="OrthoDB" id="1044679at2"/>
<evidence type="ECO:0000259" key="2">
    <source>
        <dbReference type="Pfam" id="PF19904"/>
    </source>
</evidence>
<keyword evidence="1" id="KW-1133">Transmembrane helix</keyword>
<dbReference type="EMBL" id="CP015402">
    <property type="protein sequence ID" value="ANU62577.1"/>
    <property type="molecule type" value="Genomic_DNA"/>
</dbReference>
<proteinExistence type="predicted"/>
<accession>A0A1B1S703</accession>
<sequence length="499" mass="57560">MPHTAEELLERLDSAIDERDTYIMRRTSEIDSMVMNLSSSPFERTAGYIDIAKKYKSLCADSAIIYLRRASADAYSLSDSVLIFRSRMALAAILPLVDLEREAILIFESVDAEELPSEWKREYYDGAADMYTIISDRAMALPVLSEKYGAKADSYRQHAMRYYPPESPEWLFHEACRFYFDGNCSAAMISGNELLERTDITDALYGRGAELMARISASLGNDEDEFYYTLHGALSETLRGDREGMSLQRLGHLLYNRGDIDRAHSYLSVALTNASYGMGYHSDLVGESLMIIDKAYRSQWSRNYMLLWVITGMMVLLLLVMTVMLLRYRRYIKNMRKEHDIVLRLQDDRRLYLANFLRVCSISMRRISELSRTVKRKLAARQFEELFNIIKSGNYIDEQRRDMFGIFDSTFLKIYPTFVDDLNTILRPDEQYVIPADGRLMPELRIAALTRIGLTDTARMAEFLGYSPNTIYAYRAKIRAKAIDSSTFDRDFQALSTRV</sequence>
<keyword evidence="4" id="KW-1185">Reference proteome</keyword>
<gene>
    <name evidence="3" type="ORF">A4V02_01725</name>
</gene>
<keyword evidence="1" id="KW-0472">Membrane</keyword>
<keyword evidence="1" id="KW-0812">Transmembrane</keyword>
<dbReference type="Proteomes" id="UP000186351">
    <property type="component" value="Chromosome"/>
</dbReference>
<dbReference type="AlphaFoldDB" id="A0A1B1S703"/>
<evidence type="ECO:0000256" key="1">
    <source>
        <dbReference type="SAM" id="Phobius"/>
    </source>
</evidence>
<dbReference type="GeneID" id="65535557"/>
<feature type="transmembrane region" description="Helical" evidence="1">
    <location>
        <begin position="305"/>
        <end position="326"/>
    </location>
</feature>
<reference evidence="4" key="1">
    <citation type="submission" date="2016-04" db="EMBL/GenBank/DDBJ databases">
        <title>Complete Genome Sequences of Twelve Strains of a Stable Defined Moderately Diverse Mouse Microbiota 2 (sDMDMm2).</title>
        <authorList>
            <person name="Uchimura Y."/>
            <person name="Wyss M."/>
            <person name="Brugiroux S."/>
            <person name="Limenitakis J.P."/>
            <person name="Stecher B."/>
            <person name="McCoy K.D."/>
            <person name="Macpherson A.J."/>
        </authorList>
    </citation>
    <scope>NUCLEOTIDE SEQUENCE [LARGE SCALE GENOMIC DNA]</scope>
    <source>
        <strain evidence="4">YL27</strain>
    </source>
</reference>
<organism evidence="3 4">
    <name type="scientific">Muribaculum intestinale</name>
    <dbReference type="NCBI Taxonomy" id="1796646"/>
    <lineage>
        <taxon>Bacteria</taxon>
        <taxon>Pseudomonadati</taxon>
        <taxon>Bacteroidota</taxon>
        <taxon>Bacteroidia</taxon>
        <taxon>Bacteroidales</taxon>
        <taxon>Muribaculaceae</taxon>
        <taxon>Muribaculum</taxon>
    </lineage>
</organism>
<protein>
    <recommendedName>
        <fullName evidence="2">DUF6377 domain-containing protein</fullName>
    </recommendedName>
</protein>
<dbReference type="Pfam" id="PF19904">
    <property type="entry name" value="DUF6377"/>
    <property type="match status" value="1"/>
</dbReference>
<accession>A0A1Z2XES0</accession>
<dbReference type="InterPro" id="IPR045957">
    <property type="entry name" value="DUF6377"/>
</dbReference>
<dbReference type="KEGG" id="pary:A4V02_01725"/>
<evidence type="ECO:0000313" key="3">
    <source>
        <dbReference type="EMBL" id="ANU62577.1"/>
    </source>
</evidence>
<evidence type="ECO:0000313" key="4">
    <source>
        <dbReference type="Proteomes" id="UP000186351"/>
    </source>
</evidence>